<evidence type="ECO:0000256" key="4">
    <source>
        <dbReference type="ARBA" id="ARBA00009524"/>
    </source>
</evidence>
<feature type="binding site" evidence="17">
    <location>
        <begin position="428"/>
        <end position="432"/>
    </location>
    <ligand>
        <name>AMP</name>
        <dbReference type="ChEBI" id="CHEBI:456215"/>
    </ligand>
</feature>
<dbReference type="InterPro" id="IPR030677">
    <property type="entry name" value="Nnr"/>
</dbReference>
<comment type="catalytic activity">
    <reaction evidence="2 18 19">
        <text>(6R)-NADPHX = (6S)-NADPHX</text>
        <dbReference type="Rhea" id="RHEA:32227"/>
        <dbReference type="ChEBI" id="CHEBI:64076"/>
        <dbReference type="ChEBI" id="CHEBI:64077"/>
        <dbReference type="EC" id="5.1.99.6"/>
    </reaction>
</comment>
<gene>
    <name evidence="17" type="primary">nnrD</name>
    <name evidence="18" type="synonym">nnrE</name>
    <name evidence="22" type="ORF">HII17_02930</name>
</gene>
<dbReference type="PROSITE" id="PS51385">
    <property type="entry name" value="YJEF_N"/>
    <property type="match status" value="1"/>
</dbReference>
<dbReference type="NCBIfam" id="TIGR00197">
    <property type="entry name" value="yjeF_nterm"/>
    <property type="match status" value="1"/>
</dbReference>
<dbReference type="InterPro" id="IPR000631">
    <property type="entry name" value="CARKD"/>
</dbReference>
<comment type="similarity">
    <text evidence="3 19">In the N-terminal section; belongs to the NnrE/AIBP family.</text>
</comment>
<feature type="binding site" evidence="17">
    <location>
        <position position="456"/>
    </location>
    <ligand>
        <name>AMP</name>
        <dbReference type="ChEBI" id="CHEBI:456215"/>
    </ligand>
</feature>
<evidence type="ECO:0000256" key="6">
    <source>
        <dbReference type="ARBA" id="ARBA00022741"/>
    </source>
</evidence>
<dbReference type="AlphaFoldDB" id="A0A7Y0LAG9"/>
<comment type="function">
    <text evidence="14 19">Bifunctional enzyme that catalyzes the epimerization of the S- and R-forms of NAD(P)HX and the dehydration of the S-form of NAD(P)HX at the expense of ADP, which is converted to AMP. This allows the repair of both epimers of NAD(P)HX, a damaged form of NAD(P)H that is a result of enzymatic or heat-dependent hydration.</text>
</comment>
<dbReference type="PANTHER" id="PTHR12592">
    <property type="entry name" value="ATP-DEPENDENT (S)-NAD(P)H-HYDRATE DEHYDRATASE FAMILY MEMBER"/>
    <property type="match status" value="1"/>
</dbReference>
<evidence type="ECO:0000256" key="5">
    <source>
        <dbReference type="ARBA" id="ARBA00022723"/>
    </source>
</evidence>
<comment type="catalytic activity">
    <reaction evidence="15 17 19">
        <text>(6S)-NADHX + ADP = AMP + phosphate + NADH + H(+)</text>
        <dbReference type="Rhea" id="RHEA:32223"/>
        <dbReference type="ChEBI" id="CHEBI:15378"/>
        <dbReference type="ChEBI" id="CHEBI:43474"/>
        <dbReference type="ChEBI" id="CHEBI:57945"/>
        <dbReference type="ChEBI" id="CHEBI:64074"/>
        <dbReference type="ChEBI" id="CHEBI:456215"/>
        <dbReference type="ChEBI" id="CHEBI:456216"/>
        <dbReference type="EC" id="4.2.1.136"/>
    </reaction>
</comment>
<dbReference type="GO" id="GO:0052855">
    <property type="term" value="F:ADP-dependent NAD(P)H-hydrate dehydratase activity"/>
    <property type="evidence" value="ECO:0007669"/>
    <property type="project" value="UniProtKB-UniRule"/>
</dbReference>
<evidence type="ECO:0000256" key="9">
    <source>
        <dbReference type="ARBA" id="ARBA00022958"/>
    </source>
</evidence>
<feature type="binding site" evidence="18">
    <location>
        <position position="79"/>
    </location>
    <ligand>
        <name>K(+)</name>
        <dbReference type="ChEBI" id="CHEBI:29103"/>
    </ligand>
</feature>
<evidence type="ECO:0000313" key="23">
    <source>
        <dbReference type="Proteomes" id="UP000568664"/>
    </source>
</evidence>
<feature type="binding site" evidence="17">
    <location>
        <position position="391"/>
    </location>
    <ligand>
        <name>(6S)-NADPHX</name>
        <dbReference type="ChEBI" id="CHEBI:64076"/>
    </ligand>
</feature>
<feature type="binding site" evidence="18">
    <location>
        <position position="182"/>
    </location>
    <ligand>
        <name>(6S)-NADPHX</name>
        <dbReference type="ChEBI" id="CHEBI:64076"/>
    </ligand>
</feature>
<evidence type="ECO:0000256" key="8">
    <source>
        <dbReference type="ARBA" id="ARBA00022857"/>
    </source>
</evidence>
<dbReference type="RefSeq" id="WP_169073808.1">
    <property type="nucleotide sequence ID" value="NZ_JABBXH010000001.1"/>
</dbReference>
<dbReference type="PROSITE" id="PS01050">
    <property type="entry name" value="YJEF_C_2"/>
    <property type="match status" value="1"/>
</dbReference>
<evidence type="ECO:0000256" key="2">
    <source>
        <dbReference type="ARBA" id="ARBA00000909"/>
    </source>
</evidence>
<proteinExistence type="inferred from homology"/>
<feature type="binding site" evidence="18">
    <location>
        <begin position="78"/>
        <end position="82"/>
    </location>
    <ligand>
        <name>(6S)-NADPHX</name>
        <dbReference type="ChEBI" id="CHEBI:64076"/>
    </ligand>
</feature>
<dbReference type="GO" id="GO:0005524">
    <property type="term" value="F:ATP binding"/>
    <property type="evidence" value="ECO:0007669"/>
    <property type="project" value="UniProtKB-UniRule"/>
</dbReference>
<evidence type="ECO:0000256" key="14">
    <source>
        <dbReference type="ARBA" id="ARBA00025153"/>
    </source>
</evidence>
<keyword evidence="13" id="KW-0511">Multifunctional enzyme</keyword>
<evidence type="ECO:0000256" key="16">
    <source>
        <dbReference type="ARBA" id="ARBA00049209"/>
    </source>
</evidence>
<dbReference type="Pfam" id="PF01256">
    <property type="entry name" value="Carb_kinase"/>
    <property type="match status" value="1"/>
</dbReference>
<feature type="binding site" evidence="18">
    <location>
        <position position="149"/>
    </location>
    <ligand>
        <name>K(+)</name>
        <dbReference type="ChEBI" id="CHEBI:29103"/>
    </ligand>
</feature>
<dbReference type="EMBL" id="JABBXH010000001">
    <property type="protein sequence ID" value="NMP30507.1"/>
    <property type="molecule type" value="Genomic_DNA"/>
</dbReference>
<dbReference type="Proteomes" id="UP000568664">
    <property type="component" value="Unassembled WGS sequence"/>
</dbReference>
<comment type="similarity">
    <text evidence="18">Belongs to the NnrE/AIBP family.</text>
</comment>
<comment type="function">
    <text evidence="18">Catalyzes the epimerization of the S- and R-forms of NAD(P)HX, a damaged form of NAD(P)H that is a result of enzymatic or heat-dependent hydration. This is a prerequisite for the S-specific NAD(P)H-hydrate dehydratase to allow the repair of both epimers of NAD(P)HX.</text>
</comment>
<feature type="domain" description="YjeF N-terminal" evidence="21">
    <location>
        <begin position="28"/>
        <end position="239"/>
    </location>
</feature>
<evidence type="ECO:0000256" key="11">
    <source>
        <dbReference type="ARBA" id="ARBA00023235"/>
    </source>
</evidence>
<dbReference type="InterPro" id="IPR017953">
    <property type="entry name" value="Carbohydrate_kinase_pred_CS"/>
</dbReference>
<comment type="subunit">
    <text evidence="17">Homotetramer.</text>
</comment>
<dbReference type="Pfam" id="PF03853">
    <property type="entry name" value="YjeF_N"/>
    <property type="match status" value="1"/>
</dbReference>
<dbReference type="NCBIfam" id="TIGR00196">
    <property type="entry name" value="yjeF_cterm"/>
    <property type="match status" value="1"/>
</dbReference>
<feature type="binding site" evidence="18">
    <location>
        <begin position="153"/>
        <end position="159"/>
    </location>
    <ligand>
        <name>(6S)-NADPHX</name>
        <dbReference type="ChEBI" id="CHEBI:64076"/>
    </ligand>
</feature>
<evidence type="ECO:0000256" key="3">
    <source>
        <dbReference type="ARBA" id="ARBA00006001"/>
    </source>
</evidence>
<keyword evidence="23" id="KW-1185">Reference proteome</keyword>
<evidence type="ECO:0000256" key="17">
    <source>
        <dbReference type="HAMAP-Rule" id="MF_01965"/>
    </source>
</evidence>
<keyword evidence="6 17" id="KW-0547">Nucleotide-binding</keyword>
<protein>
    <recommendedName>
        <fullName evidence="19">Bifunctional NAD(P)H-hydrate repair enzyme</fullName>
    </recommendedName>
    <alternativeName>
        <fullName evidence="19">Nicotinamide nucleotide repair protein</fullName>
    </alternativeName>
    <domain>
        <recommendedName>
            <fullName evidence="19">ADP-dependent (S)-NAD(P)H-hydrate dehydratase</fullName>
            <ecNumber evidence="19">4.2.1.136</ecNumber>
        </recommendedName>
        <alternativeName>
            <fullName evidence="19">ADP-dependent NAD(P)HX dehydratase</fullName>
        </alternativeName>
    </domain>
    <domain>
        <recommendedName>
            <fullName evidence="19">NAD(P)H-hydrate epimerase</fullName>
            <ecNumber evidence="19">5.1.99.6</ecNumber>
        </recommendedName>
    </domain>
</protein>
<dbReference type="GO" id="GO:0046872">
    <property type="term" value="F:metal ion binding"/>
    <property type="evidence" value="ECO:0007669"/>
    <property type="project" value="UniProtKB-UniRule"/>
</dbReference>
<accession>A0A7Y0LAG9</accession>
<sequence>MVEDIKGDAVMKVMRLADSLPQPIYSANQVLDNEAKAAQHLGLDLFELMLEAGKASFDVLTQIVDCDSAVLIIAGKGNNGGDGYVAARHCVNAGYKVTLLVLSEQEQLKGDAKRAFEQLSGLSLSVNFEPSLENAVQKINAFEGDLIVDALFGIGFRGALSLTWQNVIEAINSHYASVLSIDVPSGLCATTGHVDSVAVQSHSTITFIAFKQGLLTGKSANYVGDIWLATLGVQEAFVQEVPASFFAQGISGLPNVVPRNPTIHKGSIGLVLALGGNLGMPGAIRMASEAALRSGASLVAVACHEHNQAIVCQGRPELMLAPSNPERLAASSFIEKAKVLLIGPGLGRDSWAQQLVKLAIDSDKTLVVDADALAIVKQANLFNSDWVLTPHPGEAANLLDTDIATIEADRFAAVMAITNKYGGICVLKGAGSLICDGSRVIVNTTGNAGMASGGMGDVLSGIIAALTLQTGSIMDATRLAVSIHGQAAQQVTKQHGMRGLLASDLFEPIRKIVNQY</sequence>
<dbReference type="GO" id="GO:0046496">
    <property type="term" value="P:nicotinamide nucleotide metabolic process"/>
    <property type="evidence" value="ECO:0007669"/>
    <property type="project" value="UniProtKB-UniRule"/>
</dbReference>
<evidence type="ECO:0000256" key="7">
    <source>
        <dbReference type="ARBA" id="ARBA00022840"/>
    </source>
</evidence>
<dbReference type="GO" id="GO:0110051">
    <property type="term" value="P:metabolite repair"/>
    <property type="evidence" value="ECO:0007669"/>
    <property type="project" value="TreeGrafter"/>
</dbReference>
<keyword evidence="12 17" id="KW-0456">Lyase</keyword>
<dbReference type="Gene3D" id="3.40.50.10260">
    <property type="entry name" value="YjeF N-terminal domain"/>
    <property type="match status" value="1"/>
</dbReference>
<keyword evidence="8 17" id="KW-0521">NADP</keyword>
<dbReference type="HAMAP" id="MF_01966">
    <property type="entry name" value="NADHX_epimerase"/>
    <property type="match status" value="1"/>
</dbReference>
<dbReference type="PROSITE" id="PS51383">
    <property type="entry name" value="YJEF_C_3"/>
    <property type="match status" value="1"/>
</dbReference>
<evidence type="ECO:0000256" key="13">
    <source>
        <dbReference type="ARBA" id="ARBA00023268"/>
    </source>
</evidence>
<evidence type="ECO:0000313" key="22">
    <source>
        <dbReference type="EMBL" id="NMP30507.1"/>
    </source>
</evidence>
<name>A0A7Y0LAG9_9GAMM</name>
<dbReference type="PANTHER" id="PTHR12592:SF0">
    <property type="entry name" value="ATP-DEPENDENT (S)-NAD(P)H-HYDRATE DEHYDRATASE"/>
    <property type="match status" value="1"/>
</dbReference>
<dbReference type="Gene3D" id="3.40.1190.20">
    <property type="match status" value="1"/>
</dbReference>
<feature type="binding site" evidence="17">
    <location>
        <position position="283"/>
    </location>
    <ligand>
        <name>(6S)-NADPHX</name>
        <dbReference type="ChEBI" id="CHEBI:64076"/>
    </ligand>
</feature>
<evidence type="ECO:0000256" key="12">
    <source>
        <dbReference type="ARBA" id="ARBA00023239"/>
    </source>
</evidence>
<dbReference type="EC" id="5.1.99.6" evidence="19"/>
<keyword evidence="10 17" id="KW-0520">NAD</keyword>
<dbReference type="InterPro" id="IPR004443">
    <property type="entry name" value="YjeF_N_dom"/>
</dbReference>
<dbReference type="InterPro" id="IPR029056">
    <property type="entry name" value="Ribokinase-like"/>
</dbReference>
<dbReference type="SUPFAM" id="SSF53613">
    <property type="entry name" value="Ribokinase-like"/>
    <property type="match status" value="1"/>
</dbReference>
<dbReference type="HAMAP" id="MF_01965">
    <property type="entry name" value="NADHX_dehydratase"/>
    <property type="match status" value="1"/>
</dbReference>
<comment type="cofactor">
    <cofactor evidence="17">
        <name>Mg(2+)</name>
        <dbReference type="ChEBI" id="CHEBI:18420"/>
    </cofactor>
</comment>
<feature type="domain" description="YjeF C-terminal" evidence="20">
    <location>
        <begin position="248"/>
        <end position="516"/>
    </location>
</feature>
<dbReference type="InterPro" id="IPR036652">
    <property type="entry name" value="YjeF_N_dom_sf"/>
</dbReference>
<evidence type="ECO:0000256" key="15">
    <source>
        <dbReference type="ARBA" id="ARBA00048238"/>
    </source>
</evidence>
<keyword evidence="7 17" id="KW-0067">ATP-binding</keyword>
<dbReference type="EC" id="4.2.1.136" evidence="19"/>
<evidence type="ECO:0000259" key="21">
    <source>
        <dbReference type="PROSITE" id="PS51385"/>
    </source>
</evidence>
<dbReference type="CDD" id="cd01171">
    <property type="entry name" value="YXKO-related"/>
    <property type="match status" value="1"/>
</dbReference>
<evidence type="ECO:0000256" key="1">
    <source>
        <dbReference type="ARBA" id="ARBA00000013"/>
    </source>
</evidence>
<keyword evidence="11 18" id="KW-0413">Isomerase</keyword>
<feature type="binding site" evidence="17">
    <location>
        <position position="457"/>
    </location>
    <ligand>
        <name>(6S)-NADPHX</name>
        <dbReference type="ChEBI" id="CHEBI:64076"/>
    </ligand>
</feature>
<evidence type="ECO:0000256" key="19">
    <source>
        <dbReference type="PIRNR" id="PIRNR017184"/>
    </source>
</evidence>
<comment type="caution">
    <text evidence="18">Lacks conserved residue(s) required for the propagation of feature annotation.</text>
</comment>
<comment type="catalytic activity">
    <reaction evidence="1 18 19">
        <text>(6R)-NADHX = (6S)-NADHX</text>
        <dbReference type="Rhea" id="RHEA:32215"/>
        <dbReference type="ChEBI" id="CHEBI:64074"/>
        <dbReference type="ChEBI" id="CHEBI:64075"/>
        <dbReference type="EC" id="5.1.99.6"/>
    </reaction>
</comment>
<evidence type="ECO:0000259" key="20">
    <source>
        <dbReference type="PROSITE" id="PS51383"/>
    </source>
</evidence>
<dbReference type="SUPFAM" id="SSF64153">
    <property type="entry name" value="YjeF N-terminal domain-like"/>
    <property type="match status" value="1"/>
</dbReference>
<keyword evidence="9 18" id="KW-0630">Potassium</keyword>
<feature type="binding site" evidence="17">
    <location>
        <position position="345"/>
    </location>
    <ligand>
        <name>(6S)-NADPHX</name>
        <dbReference type="ChEBI" id="CHEBI:64076"/>
    </ligand>
</feature>
<organism evidence="22 23">
    <name type="scientific">Thalassotalea algicola</name>
    <dbReference type="NCBI Taxonomy" id="2716224"/>
    <lineage>
        <taxon>Bacteria</taxon>
        <taxon>Pseudomonadati</taxon>
        <taxon>Pseudomonadota</taxon>
        <taxon>Gammaproteobacteria</taxon>
        <taxon>Alteromonadales</taxon>
        <taxon>Colwelliaceae</taxon>
        <taxon>Thalassotalea</taxon>
    </lineage>
</organism>
<keyword evidence="5 18" id="KW-0479">Metal-binding</keyword>
<reference evidence="22 23" key="1">
    <citation type="submission" date="2020-04" db="EMBL/GenBank/DDBJ databases">
        <title>Thalassotalea sp. M1531, isolated from the surface of marine red alga.</title>
        <authorList>
            <person name="Pang L."/>
            <person name="Lu D.-C."/>
        </authorList>
    </citation>
    <scope>NUCLEOTIDE SEQUENCE [LARGE SCALE GENOMIC DNA]</scope>
    <source>
        <strain evidence="22 23">M1531</strain>
    </source>
</reference>
<feature type="binding site" evidence="18">
    <location>
        <position position="185"/>
    </location>
    <ligand>
        <name>K(+)</name>
        <dbReference type="ChEBI" id="CHEBI:29103"/>
    </ligand>
</feature>
<comment type="similarity">
    <text evidence="17">Belongs to the NnrD/CARKD family.</text>
</comment>
<comment type="cofactor">
    <cofactor evidence="18 19">
        <name>K(+)</name>
        <dbReference type="ChEBI" id="CHEBI:29103"/>
    </cofactor>
    <text evidence="18 19">Binds 1 potassium ion per subunit.</text>
</comment>
<comment type="similarity">
    <text evidence="4 19">In the C-terminal section; belongs to the NnrD/CARKD family.</text>
</comment>
<dbReference type="PIRSF" id="PIRSF017184">
    <property type="entry name" value="Nnr"/>
    <property type="match status" value="1"/>
</dbReference>
<dbReference type="GO" id="GO:0052856">
    <property type="term" value="F:NAD(P)HX epimerase activity"/>
    <property type="evidence" value="ECO:0007669"/>
    <property type="project" value="UniProtKB-UniRule"/>
</dbReference>
<comment type="caution">
    <text evidence="22">The sequence shown here is derived from an EMBL/GenBank/DDBJ whole genome shotgun (WGS) entry which is preliminary data.</text>
</comment>
<evidence type="ECO:0000256" key="10">
    <source>
        <dbReference type="ARBA" id="ARBA00023027"/>
    </source>
</evidence>
<comment type="function">
    <text evidence="17">Catalyzes the dehydration of the S-form of NAD(P)HX at the expense of ADP, which is converted to AMP. Together with NAD(P)HX epimerase, which catalyzes the epimerization of the S- and R-forms, the enzyme allows the repair of both epimers of NAD(P)HX, a damaged form of NAD(P)H that is a result of enzymatic or heat-dependent hydration.</text>
</comment>
<comment type="catalytic activity">
    <reaction evidence="16 17 19">
        <text>(6S)-NADPHX + ADP = AMP + phosphate + NADPH + H(+)</text>
        <dbReference type="Rhea" id="RHEA:32235"/>
        <dbReference type="ChEBI" id="CHEBI:15378"/>
        <dbReference type="ChEBI" id="CHEBI:43474"/>
        <dbReference type="ChEBI" id="CHEBI:57783"/>
        <dbReference type="ChEBI" id="CHEBI:64076"/>
        <dbReference type="ChEBI" id="CHEBI:456215"/>
        <dbReference type="ChEBI" id="CHEBI:456216"/>
        <dbReference type="EC" id="4.2.1.136"/>
    </reaction>
</comment>
<evidence type="ECO:0000256" key="18">
    <source>
        <dbReference type="HAMAP-Rule" id="MF_01966"/>
    </source>
</evidence>